<keyword evidence="1" id="KW-0812">Transmembrane</keyword>
<dbReference type="PANTHER" id="PTHR30105:SF2">
    <property type="entry name" value="DIVERGENT POLYSACCHARIDE DEACETYLASE SUPERFAMILY"/>
    <property type="match status" value="1"/>
</dbReference>
<evidence type="ECO:0000256" key="1">
    <source>
        <dbReference type="SAM" id="Phobius"/>
    </source>
</evidence>
<accession>W9H181</accession>
<keyword evidence="1" id="KW-1133">Transmembrane helix</keyword>
<evidence type="ECO:0008006" key="4">
    <source>
        <dbReference type="Google" id="ProtNLM"/>
    </source>
</evidence>
<dbReference type="STRING" id="1385369.N825_18015"/>
<dbReference type="InterPro" id="IPR011330">
    <property type="entry name" value="Glyco_hydro/deAcase_b/a-brl"/>
</dbReference>
<protein>
    <recommendedName>
        <fullName evidence="4">Polysaccharide deacetylase</fullName>
    </recommendedName>
</protein>
<comment type="caution">
    <text evidence="2">The sequence shown here is derived from an EMBL/GenBank/DDBJ whole genome shotgun (WGS) entry which is preliminary data.</text>
</comment>
<evidence type="ECO:0000313" key="2">
    <source>
        <dbReference type="EMBL" id="EWY37508.1"/>
    </source>
</evidence>
<dbReference type="EMBL" id="AVFL01000026">
    <property type="protein sequence ID" value="EWY37508.1"/>
    <property type="molecule type" value="Genomic_DNA"/>
</dbReference>
<sequence length="431" mass="45476">MATAAKTAPKAKAGKPKLKVAIDVAAIKRSLAGILAKLKPGKRKPASPVADGEKTLSTEIDTGVGRNLVTRRIKTMAMAVRTTAKSRNVRRAGAVVALLLPLAMVAGVASWLLSGAEETERELAAAVPRIVVPVLSPDSGGVMIQDEPAKPVQATVNSPYDPVPMAPAPAAGLIEDSRRGPLPRVASDGRTPWQTYARPFFHDDKRPRIALVIGPLGVSANATLRAIEGLPGAVTLAFSSTAGQLGGWVDRARRLGHEVMLDLPTEPSDFPRNDPGPNTLLVSLDGDRNQQRLLDAFGRVTGYVGVLSLSGNRFTGAPDSVRPILAEANRRGLMFLDARVGARSIAAREATRIGLPRAIADTRIDDVPSAAAIDARLRMLEEAARLDGAAVGIAQPYPVTLDQLGEWIKTLEGKGIVLAPITALVNKQADR</sequence>
<reference evidence="2 3" key="1">
    <citation type="submission" date="2013-08" db="EMBL/GenBank/DDBJ databases">
        <title>The genome sequence of Skermanella stibiiresistens.</title>
        <authorList>
            <person name="Zhu W."/>
            <person name="Wang G."/>
        </authorList>
    </citation>
    <scope>NUCLEOTIDE SEQUENCE [LARGE SCALE GENOMIC DNA]</scope>
    <source>
        <strain evidence="2 3">SB22</strain>
    </source>
</reference>
<dbReference type="CDD" id="cd10936">
    <property type="entry name" value="CE4_DAC2"/>
    <property type="match status" value="1"/>
</dbReference>
<dbReference type="AlphaFoldDB" id="W9H181"/>
<dbReference type="Gene3D" id="3.20.20.370">
    <property type="entry name" value="Glycoside hydrolase/deacetylase"/>
    <property type="match status" value="1"/>
</dbReference>
<dbReference type="PANTHER" id="PTHR30105">
    <property type="entry name" value="UNCHARACTERIZED YIBQ-RELATED"/>
    <property type="match status" value="1"/>
</dbReference>
<dbReference type="Proteomes" id="UP000019486">
    <property type="component" value="Unassembled WGS sequence"/>
</dbReference>
<proteinExistence type="predicted"/>
<dbReference type="OrthoDB" id="9784811at2"/>
<dbReference type="RefSeq" id="WP_051513257.1">
    <property type="nucleotide sequence ID" value="NZ_AVFL01000026.1"/>
</dbReference>
<evidence type="ECO:0000313" key="3">
    <source>
        <dbReference type="Proteomes" id="UP000019486"/>
    </source>
</evidence>
<gene>
    <name evidence="2" type="ORF">N825_18015</name>
</gene>
<dbReference type="GO" id="GO:0005975">
    <property type="term" value="P:carbohydrate metabolic process"/>
    <property type="evidence" value="ECO:0007669"/>
    <property type="project" value="InterPro"/>
</dbReference>
<keyword evidence="1" id="KW-0472">Membrane</keyword>
<organism evidence="2 3">
    <name type="scientific">Skermanella stibiiresistens SB22</name>
    <dbReference type="NCBI Taxonomy" id="1385369"/>
    <lineage>
        <taxon>Bacteria</taxon>
        <taxon>Pseudomonadati</taxon>
        <taxon>Pseudomonadota</taxon>
        <taxon>Alphaproteobacteria</taxon>
        <taxon>Rhodospirillales</taxon>
        <taxon>Azospirillaceae</taxon>
        <taxon>Skermanella</taxon>
    </lineage>
</organism>
<dbReference type="SUPFAM" id="SSF88713">
    <property type="entry name" value="Glycoside hydrolase/deacetylase"/>
    <property type="match status" value="1"/>
</dbReference>
<dbReference type="Pfam" id="PF04748">
    <property type="entry name" value="Polysacc_deac_2"/>
    <property type="match status" value="1"/>
</dbReference>
<name>W9H181_9PROT</name>
<keyword evidence="3" id="KW-1185">Reference proteome</keyword>
<dbReference type="InterPro" id="IPR006837">
    <property type="entry name" value="Divergent_DAC"/>
</dbReference>
<feature type="transmembrane region" description="Helical" evidence="1">
    <location>
        <begin position="92"/>
        <end position="113"/>
    </location>
</feature>